<dbReference type="EMBL" id="CAMXCT030005135">
    <property type="protein sequence ID" value="CAL4798850.1"/>
    <property type="molecule type" value="Genomic_DNA"/>
</dbReference>
<comment type="caution">
    <text evidence="1">The sequence shown here is derived from an EMBL/GenBank/DDBJ whole genome shotgun (WGS) entry which is preliminary data.</text>
</comment>
<evidence type="ECO:0000313" key="1">
    <source>
        <dbReference type="EMBL" id="CAI4011538.1"/>
    </source>
</evidence>
<dbReference type="Proteomes" id="UP001152797">
    <property type="component" value="Unassembled WGS sequence"/>
</dbReference>
<reference evidence="1" key="1">
    <citation type="submission" date="2022-10" db="EMBL/GenBank/DDBJ databases">
        <authorList>
            <person name="Chen Y."/>
            <person name="Dougan E. K."/>
            <person name="Chan C."/>
            <person name="Rhodes N."/>
            <person name="Thang M."/>
        </authorList>
    </citation>
    <scope>NUCLEOTIDE SEQUENCE</scope>
</reference>
<gene>
    <name evidence="1" type="ORF">C1SCF055_LOCUS36689</name>
</gene>
<reference evidence="2 3" key="2">
    <citation type="submission" date="2024-05" db="EMBL/GenBank/DDBJ databases">
        <authorList>
            <person name="Chen Y."/>
            <person name="Shah S."/>
            <person name="Dougan E. K."/>
            <person name="Thang M."/>
            <person name="Chan C."/>
        </authorList>
    </citation>
    <scope>NUCLEOTIDE SEQUENCE [LARGE SCALE GENOMIC DNA]</scope>
</reference>
<name>A0A9P1DMU3_9DINO</name>
<keyword evidence="3" id="KW-1185">Reference proteome</keyword>
<proteinExistence type="predicted"/>
<feature type="non-terminal residue" evidence="1">
    <location>
        <position position="1"/>
    </location>
</feature>
<organism evidence="1">
    <name type="scientific">Cladocopium goreaui</name>
    <dbReference type="NCBI Taxonomy" id="2562237"/>
    <lineage>
        <taxon>Eukaryota</taxon>
        <taxon>Sar</taxon>
        <taxon>Alveolata</taxon>
        <taxon>Dinophyceae</taxon>
        <taxon>Suessiales</taxon>
        <taxon>Symbiodiniaceae</taxon>
        <taxon>Cladocopium</taxon>
    </lineage>
</organism>
<dbReference type="AlphaFoldDB" id="A0A9P1DMU3"/>
<dbReference type="EMBL" id="CAMXCT020005135">
    <property type="protein sequence ID" value="CAL1164913.1"/>
    <property type="molecule type" value="Genomic_DNA"/>
</dbReference>
<dbReference type="EMBL" id="CAMXCT010005135">
    <property type="protein sequence ID" value="CAI4011538.1"/>
    <property type="molecule type" value="Genomic_DNA"/>
</dbReference>
<evidence type="ECO:0000313" key="2">
    <source>
        <dbReference type="EMBL" id="CAL4798850.1"/>
    </source>
</evidence>
<evidence type="ECO:0000313" key="3">
    <source>
        <dbReference type="Proteomes" id="UP001152797"/>
    </source>
</evidence>
<sequence length="109" mass="12038">MRFDVNGTVPDGLFTRSTNSGSAQPCPCFMEQSGRLSVSKLVGWTSHCARQGSFHSAWLKLQPAFMMAYHKKAVLVIGLASQDYQNFRSLLGSEAEAQQLLRPGEVFEP</sequence>
<protein>
    <submittedName>
        <fullName evidence="1">Uncharacterized protein</fullName>
    </submittedName>
</protein>
<accession>A0A9P1DMU3</accession>
<dbReference type="OrthoDB" id="415792at2759"/>